<dbReference type="InterPro" id="IPR000938">
    <property type="entry name" value="CAP-Gly_domain"/>
</dbReference>
<feature type="domain" description="CAP-Gly" evidence="3">
    <location>
        <begin position="31"/>
        <end position="75"/>
    </location>
</feature>
<accession>A0A0C3SFM0</accession>
<dbReference type="SMART" id="SM01052">
    <property type="entry name" value="CAP_GLY"/>
    <property type="match status" value="1"/>
</dbReference>
<dbReference type="Gene3D" id="2.30.30.190">
    <property type="entry name" value="CAP Gly-rich-like domain"/>
    <property type="match status" value="1"/>
</dbReference>
<dbReference type="InterPro" id="IPR032675">
    <property type="entry name" value="LRR_dom_sf"/>
</dbReference>
<dbReference type="STRING" id="745531.A0A0C3SFM0"/>
<dbReference type="OrthoDB" id="5273213at2759"/>
<name>A0A0C3SFM0_PHLG1</name>
<dbReference type="SUPFAM" id="SSF74924">
    <property type="entry name" value="Cap-Gly domain"/>
    <property type="match status" value="1"/>
</dbReference>
<dbReference type="PROSITE" id="PS50245">
    <property type="entry name" value="CAP_GLY_2"/>
    <property type="match status" value="1"/>
</dbReference>
<evidence type="ECO:0000313" key="4">
    <source>
        <dbReference type="EMBL" id="KIP12320.1"/>
    </source>
</evidence>
<dbReference type="SUPFAM" id="SSF52058">
    <property type="entry name" value="L domain-like"/>
    <property type="match status" value="1"/>
</dbReference>
<organism evidence="4 5">
    <name type="scientific">Phlebiopsis gigantea (strain 11061_1 CR5-6)</name>
    <name type="common">White-rot fungus</name>
    <name type="synonym">Peniophora gigantea</name>
    <dbReference type="NCBI Taxonomy" id="745531"/>
    <lineage>
        <taxon>Eukaryota</taxon>
        <taxon>Fungi</taxon>
        <taxon>Dikarya</taxon>
        <taxon>Basidiomycota</taxon>
        <taxon>Agaricomycotina</taxon>
        <taxon>Agaricomycetes</taxon>
        <taxon>Polyporales</taxon>
        <taxon>Phanerochaetaceae</taxon>
        <taxon>Phlebiopsis</taxon>
    </lineage>
</organism>
<dbReference type="Pfam" id="PF24758">
    <property type="entry name" value="LRR_At5g56370"/>
    <property type="match status" value="1"/>
</dbReference>
<sequence length="541" mass="59728">MMQQTTSSSATPAVGTRFALAGHLGTVRFVGPVEGTRGLWLGVEWDDPARGKHDGVKDNRRYFSCLVPNTGSFIRPTANGIDYGTSFLQALVSKYIELPHGTSVEKVILGSSNGAIEVEAPGLDKVRGKLSNLQRLKIVSLDNHGVATPDPPGEIERVCSGIRGLDLSKSLLSSWDAIAQIVSELPALGNLVLNQNRLSLPSNIPTFRAAFSRIRELQINSTLTTWTDLRRLVGCMPSLTRVESGYNRLHSLSDGPDTTANNAAVSLTLQEINLDGNFLQKWSAVYSALTDFTNLERLVLSDNAIDTIDERTKDSPSLQHLKHLSLMSNGLKVWRDVDRLVAWCPALASLTLAGNPLVEDEGLRSHARQFTIAKIPSLTVFDGAAITAKERIDCELFYLSYITKHGPYDEVSRQEHHPRYKELCTKHAIQDTPHVAPQEKQDTLSNRLFGIIAHRCARPPSTPGAGDMGAHNLRVLPSMTMRTFRMKLAKTFKLTKAEQASVRMWIRMPEGTYTEVDLTDDNHELDWWGLEDGSEIAVVTT</sequence>
<reference evidence="4 5" key="1">
    <citation type="journal article" date="2014" name="PLoS Genet.">
        <title>Analysis of the Phlebiopsis gigantea genome, transcriptome and secretome provides insight into its pioneer colonization strategies of wood.</title>
        <authorList>
            <person name="Hori C."/>
            <person name="Ishida T."/>
            <person name="Igarashi K."/>
            <person name="Samejima M."/>
            <person name="Suzuki H."/>
            <person name="Master E."/>
            <person name="Ferreira P."/>
            <person name="Ruiz-Duenas F.J."/>
            <person name="Held B."/>
            <person name="Canessa P."/>
            <person name="Larrondo L.F."/>
            <person name="Schmoll M."/>
            <person name="Druzhinina I.S."/>
            <person name="Kubicek C.P."/>
            <person name="Gaskell J.A."/>
            <person name="Kersten P."/>
            <person name="St John F."/>
            <person name="Glasner J."/>
            <person name="Sabat G."/>
            <person name="Splinter BonDurant S."/>
            <person name="Syed K."/>
            <person name="Yadav J."/>
            <person name="Mgbeahuruike A.C."/>
            <person name="Kovalchuk A."/>
            <person name="Asiegbu F.O."/>
            <person name="Lackner G."/>
            <person name="Hoffmeister D."/>
            <person name="Rencoret J."/>
            <person name="Gutierrez A."/>
            <person name="Sun H."/>
            <person name="Lindquist E."/>
            <person name="Barry K."/>
            <person name="Riley R."/>
            <person name="Grigoriev I.V."/>
            <person name="Henrissat B."/>
            <person name="Kues U."/>
            <person name="Berka R.M."/>
            <person name="Martinez A.T."/>
            <person name="Covert S.F."/>
            <person name="Blanchette R.A."/>
            <person name="Cullen D."/>
        </authorList>
    </citation>
    <scope>NUCLEOTIDE SEQUENCE [LARGE SCALE GENOMIC DNA]</scope>
    <source>
        <strain evidence="4 5">11061_1 CR5-6</strain>
    </source>
</reference>
<dbReference type="HOGENOM" id="CLU_017716_5_1_1"/>
<keyword evidence="5" id="KW-1185">Reference proteome</keyword>
<evidence type="ECO:0000313" key="5">
    <source>
        <dbReference type="Proteomes" id="UP000053257"/>
    </source>
</evidence>
<dbReference type="Gene3D" id="3.10.20.90">
    <property type="entry name" value="Phosphatidylinositol 3-kinase Catalytic Subunit, Chain A, domain 1"/>
    <property type="match status" value="1"/>
</dbReference>
<keyword evidence="2" id="KW-0677">Repeat</keyword>
<dbReference type="AlphaFoldDB" id="A0A0C3SFM0"/>
<dbReference type="Proteomes" id="UP000053257">
    <property type="component" value="Unassembled WGS sequence"/>
</dbReference>
<dbReference type="EMBL" id="KN840440">
    <property type="protein sequence ID" value="KIP12320.1"/>
    <property type="molecule type" value="Genomic_DNA"/>
</dbReference>
<proteinExistence type="predicted"/>
<evidence type="ECO:0000256" key="2">
    <source>
        <dbReference type="ARBA" id="ARBA00022737"/>
    </source>
</evidence>
<dbReference type="Gene3D" id="3.80.10.10">
    <property type="entry name" value="Ribonuclease Inhibitor"/>
    <property type="match status" value="2"/>
</dbReference>
<gene>
    <name evidence="4" type="ORF">PHLGIDRAFT_98272</name>
</gene>
<evidence type="ECO:0000256" key="1">
    <source>
        <dbReference type="ARBA" id="ARBA00022614"/>
    </source>
</evidence>
<dbReference type="PANTHER" id="PTHR18849">
    <property type="entry name" value="LEUCINE RICH REPEAT PROTEIN"/>
    <property type="match status" value="1"/>
</dbReference>
<dbReference type="InterPro" id="IPR036859">
    <property type="entry name" value="CAP-Gly_dom_sf"/>
</dbReference>
<dbReference type="Pfam" id="PF01302">
    <property type="entry name" value="CAP_GLY"/>
    <property type="match status" value="1"/>
</dbReference>
<keyword evidence="1" id="KW-0433">Leucine-rich repeat</keyword>
<protein>
    <recommendedName>
        <fullName evidence="3">CAP-Gly domain-containing protein</fullName>
    </recommendedName>
</protein>
<dbReference type="PANTHER" id="PTHR18849:SF0">
    <property type="entry name" value="CILIA- AND FLAGELLA-ASSOCIATED PROTEIN 410-RELATED"/>
    <property type="match status" value="1"/>
</dbReference>
<evidence type="ECO:0000259" key="3">
    <source>
        <dbReference type="PROSITE" id="PS50245"/>
    </source>
</evidence>
<dbReference type="InterPro" id="IPR055411">
    <property type="entry name" value="LRR_FXL15/At3g58940/PEG3-like"/>
</dbReference>